<dbReference type="InterPro" id="IPR004027">
    <property type="entry name" value="SEC_C_motif"/>
</dbReference>
<dbReference type="AlphaFoldDB" id="A0A1E5C064"/>
<proteinExistence type="predicted"/>
<dbReference type="Pfam" id="PF02810">
    <property type="entry name" value="SEC-C"/>
    <property type="match status" value="2"/>
</dbReference>
<keyword evidence="3" id="KW-1185">Reference proteome</keyword>
<dbReference type="SUPFAM" id="SSF54427">
    <property type="entry name" value="NTF2-like"/>
    <property type="match status" value="1"/>
</dbReference>
<dbReference type="Gene3D" id="3.10.450.50">
    <property type="match status" value="1"/>
</dbReference>
<dbReference type="RefSeq" id="WP_016961145.1">
    <property type="nucleotide sequence ID" value="NZ_AJWN02000090.1"/>
</dbReference>
<name>A0A1E5C064_9GAMM</name>
<accession>A0A1E5C064</accession>
<dbReference type="InterPro" id="IPR048469">
    <property type="entry name" value="YchJ-like_M"/>
</dbReference>
<comment type="caution">
    <text evidence="2">The sequence shown here is derived from an EMBL/GenBank/DDBJ whole genome shotgun (WGS) entry which is preliminary data.</text>
</comment>
<evidence type="ECO:0000313" key="3">
    <source>
        <dbReference type="Proteomes" id="UP000095039"/>
    </source>
</evidence>
<dbReference type="InterPro" id="IPR032710">
    <property type="entry name" value="NTF2-like_dom_sf"/>
</dbReference>
<protein>
    <recommendedName>
        <fullName evidence="1">YchJ-like middle NTF2-like domain-containing protein</fullName>
    </recommendedName>
</protein>
<dbReference type="SUPFAM" id="SSF103642">
    <property type="entry name" value="Sec-C motif"/>
    <property type="match status" value="1"/>
</dbReference>
<dbReference type="EMBL" id="AJWN02000090">
    <property type="protein sequence ID" value="OEE58918.1"/>
    <property type="molecule type" value="Genomic_DNA"/>
</dbReference>
<reference evidence="2 3" key="1">
    <citation type="journal article" date="2012" name="Science">
        <title>Ecological populations of bacteria act as socially cohesive units of antibiotic production and resistance.</title>
        <authorList>
            <person name="Cordero O.X."/>
            <person name="Wildschutte H."/>
            <person name="Kirkup B."/>
            <person name="Proehl S."/>
            <person name="Ngo L."/>
            <person name="Hussain F."/>
            <person name="Le Roux F."/>
            <person name="Mincer T."/>
            <person name="Polz M.F."/>
        </authorList>
    </citation>
    <scope>NUCLEOTIDE SEQUENCE [LARGE SCALE GENOMIC DNA]</scope>
    <source>
        <strain evidence="2 3">FF-454</strain>
    </source>
</reference>
<dbReference type="PANTHER" id="PTHR33747:SF1">
    <property type="entry name" value="ADENYLATE CYCLASE-ASSOCIATED CAP C-TERMINAL DOMAIN-CONTAINING PROTEIN"/>
    <property type="match status" value="1"/>
</dbReference>
<organism evidence="2 3">
    <name type="scientific">Enterovibrio norvegicus FF-454</name>
    <dbReference type="NCBI Taxonomy" id="1185651"/>
    <lineage>
        <taxon>Bacteria</taxon>
        <taxon>Pseudomonadati</taxon>
        <taxon>Pseudomonadota</taxon>
        <taxon>Gammaproteobacteria</taxon>
        <taxon>Vibrionales</taxon>
        <taxon>Vibrionaceae</taxon>
        <taxon>Enterovibrio</taxon>
    </lineage>
</organism>
<dbReference type="NCBIfam" id="NF002449">
    <property type="entry name" value="PRK01617.1"/>
    <property type="match status" value="1"/>
</dbReference>
<dbReference type="Proteomes" id="UP000095039">
    <property type="component" value="Unassembled WGS sequence"/>
</dbReference>
<feature type="domain" description="YchJ-like middle NTF2-like" evidence="1">
    <location>
        <begin position="39"/>
        <end position="139"/>
    </location>
</feature>
<evidence type="ECO:0000259" key="1">
    <source>
        <dbReference type="Pfam" id="PF17775"/>
    </source>
</evidence>
<dbReference type="NCBIfam" id="NF002592">
    <property type="entry name" value="PRK02250.1"/>
    <property type="match status" value="1"/>
</dbReference>
<gene>
    <name evidence="2" type="ORF">A1OK_02615</name>
</gene>
<sequence length="166" mass="18642">MTAQPSKASTQTLCPCGSQQPYNQCCEPIHHQHSNADHPEKLMRARYSAHVVGLVDFVVATYHASCHAEEHREAIAKSVKSRWQMLQVLSSSVDDGGKQGFVEFKAHYVEDGTPYCLHEKSRFVTEEKNGETLWFYIDGEYPKIEKVGRNDPCPCGSGKKHKKCCG</sequence>
<dbReference type="Pfam" id="PF17775">
    <property type="entry name" value="YchJ_M-like"/>
    <property type="match status" value="1"/>
</dbReference>
<evidence type="ECO:0000313" key="2">
    <source>
        <dbReference type="EMBL" id="OEE58918.1"/>
    </source>
</evidence>
<dbReference type="PANTHER" id="PTHR33747">
    <property type="entry name" value="UPF0225 PROTEIN SCO1677"/>
    <property type="match status" value="1"/>
</dbReference>